<name>A0A1M5X6L4_9RHOB</name>
<dbReference type="Gene3D" id="3.20.20.100">
    <property type="entry name" value="NADP-dependent oxidoreductase domain"/>
    <property type="match status" value="1"/>
</dbReference>
<dbReference type="Pfam" id="PF00248">
    <property type="entry name" value="Aldo_ket_red"/>
    <property type="match status" value="1"/>
</dbReference>
<dbReference type="CDD" id="cd19092">
    <property type="entry name" value="AKR_BsYcsN_EcYdhF-like"/>
    <property type="match status" value="1"/>
</dbReference>
<dbReference type="EMBL" id="FQXC01000005">
    <property type="protein sequence ID" value="SHH95416.1"/>
    <property type="molecule type" value="Genomic_DNA"/>
</dbReference>
<dbReference type="PROSITE" id="PS00062">
    <property type="entry name" value="ALDOKETO_REDUCTASE_2"/>
    <property type="match status" value="1"/>
</dbReference>
<evidence type="ECO:0000313" key="3">
    <source>
        <dbReference type="Proteomes" id="UP000184221"/>
    </source>
</evidence>
<evidence type="ECO:0000259" key="1">
    <source>
        <dbReference type="Pfam" id="PF00248"/>
    </source>
</evidence>
<dbReference type="PRINTS" id="PR00069">
    <property type="entry name" value="ALDKETRDTASE"/>
</dbReference>
<dbReference type="InterPro" id="IPR036812">
    <property type="entry name" value="NAD(P)_OxRdtase_dom_sf"/>
</dbReference>
<dbReference type="InterPro" id="IPR020471">
    <property type="entry name" value="AKR"/>
</dbReference>
<accession>A0A1M5X6L4</accession>
<dbReference type="PANTHER" id="PTHR43364:SF1">
    <property type="entry name" value="OXIDOREDUCTASE YDHF"/>
    <property type="match status" value="1"/>
</dbReference>
<organism evidence="2 3">
    <name type="scientific">Marivita hallyeonensis</name>
    <dbReference type="NCBI Taxonomy" id="996342"/>
    <lineage>
        <taxon>Bacteria</taxon>
        <taxon>Pseudomonadati</taxon>
        <taxon>Pseudomonadota</taxon>
        <taxon>Alphaproteobacteria</taxon>
        <taxon>Rhodobacterales</taxon>
        <taxon>Roseobacteraceae</taxon>
        <taxon>Marivita</taxon>
    </lineage>
</organism>
<dbReference type="InterPro" id="IPR050523">
    <property type="entry name" value="AKR_Detox_Biosynth"/>
</dbReference>
<keyword evidence="3" id="KW-1185">Reference proteome</keyword>
<dbReference type="InterPro" id="IPR018170">
    <property type="entry name" value="Aldo/ket_reductase_CS"/>
</dbReference>
<dbReference type="GO" id="GO:0016491">
    <property type="term" value="F:oxidoreductase activity"/>
    <property type="evidence" value="ECO:0007669"/>
    <property type="project" value="InterPro"/>
</dbReference>
<gene>
    <name evidence="2" type="ORF">SAMN05443551_3784</name>
</gene>
<dbReference type="Proteomes" id="UP000184221">
    <property type="component" value="Unassembled WGS sequence"/>
</dbReference>
<proteinExistence type="predicted"/>
<dbReference type="SUPFAM" id="SSF51430">
    <property type="entry name" value="NAD(P)-linked oxidoreductase"/>
    <property type="match status" value="1"/>
</dbReference>
<protein>
    <submittedName>
        <fullName evidence="2">Predicted oxidoreductase</fullName>
    </submittedName>
</protein>
<dbReference type="STRING" id="996342.SAMN05443551_3784"/>
<dbReference type="AlphaFoldDB" id="A0A1M5X6L4"/>
<dbReference type="GO" id="GO:0005829">
    <property type="term" value="C:cytosol"/>
    <property type="evidence" value="ECO:0007669"/>
    <property type="project" value="TreeGrafter"/>
</dbReference>
<sequence length="331" mass="36644">MPLHHTPEFNFERPDSSPKNLFGSAEKKIAAEGMSMDRVKLNDTLELSRLVYGMWRLGDDADTSAGHIQNKIGACLDQGITTMDQADIYGGYEAEEILGNALTPELRNRIEIVTKCDIVAPVGRYADAKVKHYDTSRAHILASVEHSLRLMKIDHIDLLLIHRPDPFMDHFETGSALDEVVASGKVRAVGVSNFRPWDWDLLQSAMTTKLVTNQIEISLLHHAPFTNGDIAFHQMHGQPPMAWSPLGGGALFQDESLASLRTALTAIAQEQDVDMGAVAVAWLLAHPARILPVLGTNNLDRIKRIGDAAQVQIDRETWFDLYTHALGREVA</sequence>
<feature type="domain" description="NADP-dependent oxidoreductase" evidence="1">
    <location>
        <begin position="49"/>
        <end position="318"/>
    </location>
</feature>
<dbReference type="PANTHER" id="PTHR43364">
    <property type="entry name" value="NADH-SPECIFIC METHYLGLYOXAL REDUCTASE-RELATED"/>
    <property type="match status" value="1"/>
</dbReference>
<evidence type="ECO:0000313" key="2">
    <source>
        <dbReference type="EMBL" id="SHH95416.1"/>
    </source>
</evidence>
<dbReference type="InterPro" id="IPR023210">
    <property type="entry name" value="NADP_OxRdtase_dom"/>
</dbReference>
<reference evidence="2 3" key="1">
    <citation type="submission" date="2016-11" db="EMBL/GenBank/DDBJ databases">
        <authorList>
            <person name="Jaros S."/>
            <person name="Januszkiewicz K."/>
            <person name="Wedrychowicz H."/>
        </authorList>
    </citation>
    <scope>NUCLEOTIDE SEQUENCE [LARGE SCALE GENOMIC DNA]</scope>
    <source>
        <strain evidence="2 3">DSM 29431</strain>
    </source>
</reference>